<dbReference type="EMBL" id="CP001848">
    <property type="protein sequence ID" value="ADB17663.1"/>
    <property type="molecule type" value="Genomic_DNA"/>
</dbReference>
<dbReference type="KEGG" id="psl:Psta_2998"/>
<evidence type="ECO:0000256" key="2">
    <source>
        <dbReference type="ARBA" id="ARBA00022759"/>
    </source>
</evidence>
<dbReference type="STRING" id="530564.Psta_2998"/>
<evidence type="ECO:0000256" key="1">
    <source>
        <dbReference type="ARBA" id="ARBA00022722"/>
    </source>
</evidence>
<dbReference type="InterPro" id="IPR016071">
    <property type="entry name" value="Staphylococal_nuclease_OB-fold"/>
</dbReference>
<dbReference type="InterPro" id="IPR035437">
    <property type="entry name" value="SNase_OB-fold_sf"/>
</dbReference>
<evidence type="ECO:0000259" key="4">
    <source>
        <dbReference type="PROSITE" id="PS50830"/>
    </source>
</evidence>
<dbReference type="eggNOG" id="COG1525">
    <property type="taxonomic scope" value="Bacteria"/>
</dbReference>
<sequence length="178" mass="19858">MISGALGAAIVATLAILYGRALFTPPSEIDGEPLVAGAARVLYVIDGDTLQIEQQQPTGVVRRRVRLIGIDTPELGRTDAPLKAATADQPFAREAAELLRQLTAEREVRLELDRRRRDRYGRSLAYLYVDKRLVQEELLRRGLAVVDAFPGDSASMAKRLEIAEQDARKHQRGQWQKQ</sequence>
<dbReference type="PROSITE" id="PS50830">
    <property type="entry name" value="TNASE_3"/>
    <property type="match status" value="1"/>
</dbReference>
<dbReference type="Pfam" id="PF00565">
    <property type="entry name" value="SNase"/>
    <property type="match status" value="1"/>
</dbReference>
<reference evidence="5 6" key="1">
    <citation type="journal article" date="2009" name="Stand. Genomic Sci.">
        <title>Complete genome sequence of Pirellula staleyi type strain (ATCC 27377).</title>
        <authorList>
            <person name="Clum A."/>
            <person name="Tindall B.J."/>
            <person name="Sikorski J."/>
            <person name="Ivanova N."/>
            <person name="Mavrommatis K."/>
            <person name="Lucas S."/>
            <person name="Glavina del Rio T."/>
            <person name="Nolan M."/>
            <person name="Chen F."/>
            <person name="Tice H."/>
            <person name="Pitluck S."/>
            <person name="Cheng J.F."/>
            <person name="Chertkov O."/>
            <person name="Brettin T."/>
            <person name="Han C."/>
            <person name="Detter J.C."/>
            <person name="Kuske C."/>
            <person name="Bruce D."/>
            <person name="Goodwin L."/>
            <person name="Ovchinikova G."/>
            <person name="Pati A."/>
            <person name="Mikhailova N."/>
            <person name="Chen A."/>
            <person name="Palaniappan K."/>
            <person name="Land M."/>
            <person name="Hauser L."/>
            <person name="Chang Y.J."/>
            <person name="Jeffries C.D."/>
            <person name="Chain P."/>
            <person name="Rohde M."/>
            <person name="Goker M."/>
            <person name="Bristow J."/>
            <person name="Eisen J.A."/>
            <person name="Markowitz V."/>
            <person name="Hugenholtz P."/>
            <person name="Kyrpides N.C."/>
            <person name="Klenk H.P."/>
            <person name="Lapidus A."/>
        </authorList>
    </citation>
    <scope>NUCLEOTIDE SEQUENCE [LARGE SCALE GENOMIC DNA]</scope>
    <source>
        <strain evidence="6">ATCC 27377 / DSM 6068 / ICPB 4128</strain>
    </source>
</reference>
<keyword evidence="2" id="KW-0255">Endonuclease</keyword>
<dbReference type="SMART" id="SM00318">
    <property type="entry name" value="SNc"/>
    <property type="match status" value="1"/>
</dbReference>
<dbReference type="HOGENOM" id="CLU_046484_5_3_0"/>
<accession>D2R9B3</accession>
<dbReference type="GO" id="GO:0016787">
    <property type="term" value="F:hydrolase activity"/>
    <property type="evidence" value="ECO:0007669"/>
    <property type="project" value="UniProtKB-KW"/>
</dbReference>
<evidence type="ECO:0000313" key="6">
    <source>
        <dbReference type="Proteomes" id="UP000001887"/>
    </source>
</evidence>
<keyword evidence="3" id="KW-0378">Hydrolase</keyword>
<dbReference type="PANTHER" id="PTHR12302:SF3">
    <property type="entry name" value="SERINE_THREONINE-PROTEIN KINASE 31"/>
    <property type="match status" value="1"/>
</dbReference>
<name>D2R9B3_PIRSD</name>
<protein>
    <submittedName>
        <fullName evidence="5">Nuclease (SNase domain protein)</fullName>
    </submittedName>
</protein>
<dbReference type="SUPFAM" id="SSF50199">
    <property type="entry name" value="Staphylococcal nuclease"/>
    <property type="match status" value="1"/>
</dbReference>
<dbReference type="PANTHER" id="PTHR12302">
    <property type="entry name" value="EBNA2 BINDING PROTEIN P100"/>
    <property type="match status" value="1"/>
</dbReference>
<keyword evidence="6" id="KW-1185">Reference proteome</keyword>
<organism evidence="5 6">
    <name type="scientific">Pirellula staleyi (strain ATCC 27377 / DSM 6068 / ICPB 4128)</name>
    <name type="common">Pirella staleyi</name>
    <dbReference type="NCBI Taxonomy" id="530564"/>
    <lineage>
        <taxon>Bacteria</taxon>
        <taxon>Pseudomonadati</taxon>
        <taxon>Planctomycetota</taxon>
        <taxon>Planctomycetia</taxon>
        <taxon>Pirellulales</taxon>
        <taxon>Pirellulaceae</taxon>
        <taxon>Pirellula</taxon>
    </lineage>
</organism>
<evidence type="ECO:0000256" key="3">
    <source>
        <dbReference type="ARBA" id="ARBA00022801"/>
    </source>
</evidence>
<evidence type="ECO:0000313" key="5">
    <source>
        <dbReference type="EMBL" id="ADB17663.1"/>
    </source>
</evidence>
<dbReference type="Proteomes" id="UP000001887">
    <property type="component" value="Chromosome"/>
</dbReference>
<dbReference type="AlphaFoldDB" id="D2R9B3"/>
<dbReference type="GO" id="GO:0004519">
    <property type="term" value="F:endonuclease activity"/>
    <property type="evidence" value="ECO:0007669"/>
    <property type="project" value="UniProtKB-KW"/>
</dbReference>
<gene>
    <name evidence="5" type="ordered locus">Psta_2998</name>
</gene>
<keyword evidence="1" id="KW-0540">Nuclease</keyword>
<feature type="domain" description="TNase-like" evidence="4">
    <location>
        <begin position="39"/>
        <end position="177"/>
    </location>
</feature>
<dbReference type="Gene3D" id="2.40.50.90">
    <property type="match status" value="1"/>
</dbReference>
<proteinExistence type="predicted"/>